<dbReference type="Proteomes" id="UP000219335">
    <property type="component" value="Unassembled WGS sequence"/>
</dbReference>
<organism evidence="1 2">
    <name type="scientific">Nitrosomonas ureae</name>
    <dbReference type="NCBI Taxonomy" id="44577"/>
    <lineage>
        <taxon>Bacteria</taxon>
        <taxon>Pseudomonadati</taxon>
        <taxon>Pseudomonadota</taxon>
        <taxon>Betaproteobacteria</taxon>
        <taxon>Nitrosomonadales</taxon>
        <taxon>Nitrosomonadaceae</taxon>
        <taxon>Nitrosomonas</taxon>
    </lineage>
</organism>
<evidence type="ECO:0000313" key="1">
    <source>
        <dbReference type="EMBL" id="SOD22305.1"/>
    </source>
</evidence>
<dbReference type="RefSeq" id="WP_097107390.1">
    <property type="nucleotide sequence ID" value="NZ_OCMU01000003.1"/>
</dbReference>
<gene>
    <name evidence="1" type="ORF">SAMN06297164_3425</name>
</gene>
<evidence type="ECO:0000313" key="2">
    <source>
        <dbReference type="Proteomes" id="UP000219335"/>
    </source>
</evidence>
<reference evidence="1 2" key="1">
    <citation type="submission" date="2017-09" db="EMBL/GenBank/DDBJ databases">
        <authorList>
            <person name="Ehlers B."/>
            <person name="Leendertz F.H."/>
        </authorList>
    </citation>
    <scope>NUCLEOTIDE SEQUENCE [LARGE SCALE GENOMIC DNA]</scope>
    <source>
        <strain evidence="1 2">Nm42</strain>
    </source>
</reference>
<accession>A0A286AK97</accession>
<sequence>MITIYKILLTTNVLITVVTQALKIVKNNIFQRINSLIGKIFIFRNSPILAEHSHKFVLFTLIIIGMTPLIGGTKHAVGSSTPVAPNSVKWHPGHYYAILNYGKNSSRYLSQVYKELQETPALRGIQIRYRWAELEQTEGEYNFSSITKRLSELSSMNKRLVIVIDTKASFDSGVEIIPEYLKANKYEGGEFIIGYPDRNGRNIKLWNQAIHDRLTALIRALGQQFNSHPHFEGIGISDSSLGKVVVPLTLLQKEDYYANLLSVQRQMRNYFPNTLTFQFTSHPRSMLKTFIGSLGEMGAGLGGPRVSPEMPSLFAPTYPSDVYGYFPQYSGIMPLVLSVKHANYENTESDLTGYEPTVLELLSVARDALHANYIFWTRHPKYYSELLEVLKFKAQNANPSGGLNSLCPSVYSSCVN</sequence>
<dbReference type="EMBL" id="OCMU01000003">
    <property type="protein sequence ID" value="SOD22305.1"/>
    <property type="molecule type" value="Genomic_DNA"/>
</dbReference>
<dbReference type="AlphaFoldDB" id="A0A286AK97"/>
<name>A0A286AK97_9PROT</name>
<protein>
    <submittedName>
        <fullName evidence="1">Uncharacterized protein</fullName>
    </submittedName>
</protein>
<proteinExistence type="predicted"/>
<dbReference type="Gene3D" id="3.20.20.80">
    <property type="entry name" value="Glycosidases"/>
    <property type="match status" value="1"/>
</dbReference>